<comment type="subcellular location">
    <subcellularLocation>
        <location evidence="1">Nucleus</location>
    </subcellularLocation>
</comment>
<evidence type="ECO:0000256" key="6">
    <source>
        <dbReference type="ARBA" id="ARBA00023125"/>
    </source>
</evidence>
<evidence type="ECO:0000313" key="12">
    <source>
        <dbReference type="EMBL" id="GBM64013.1"/>
    </source>
</evidence>
<dbReference type="OrthoDB" id="6420158at2759"/>
<dbReference type="Gene3D" id="1.10.10.1070">
    <property type="entry name" value="Zinc finger, BED domain-containing"/>
    <property type="match status" value="1"/>
</dbReference>
<dbReference type="Pfam" id="PF05699">
    <property type="entry name" value="Dimer_Tnp_hAT"/>
    <property type="match status" value="1"/>
</dbReference>
<dbReference type="InterPro" id="IPR008906">
    <property type="entry name" value="HATC_C_dom"/>
</dbReference>
<keyword evidence="7" id="KW-0804">Transcription</keyword>
<evidence type="ECO:0000256" key="4">
    <source>
        <dbReference type="ARBA" id="ARBA00022833"/>
    </source>
</evidence>
<dbReference type="InterPro" id="IPR052035">
    <property type="entry name" value="ZnF_BED_domain_contain"/>
</dbReference>
<dbReference type="SUPFAM" id="SSF140996">
    <property type="entry name" value="Hermes dimerisation domain"/>
    <property type="match status" value="1"/>
</dbReference>
<dbReference type="Proteomes" id="UP000499080">
    <property type="component" value="Unassembled WGS sequence"/>
</dbReference>
<evidence type="ECO:0000256" key="7">
    <source>
        <dbReference type="ARBA" id="ARBA00023163"/>
    </source>
</evidence>
<keyword evidence="8" id="KW-0539">Nucleus</keyword>
<dbReference type="GO" id="GO:0005634">
    <property type="term" value="C:nucleus"/>
    <property type="evidence" value="ECO:0007669"/>
    <property type="project" value="UniProtKB-SubCell"/>
</dbReference>
<feature type="compositionally biased region" description="Polar residues" evidence="10">
    <location>
        <begin position="124"/>
        <end position="133"/>
    </location>
</feature>
<dbReference type="GO" id="GO:0003677">
    <property type="term" value="F:DNA binding"/>
    <property type="evidence" value="ECO:0007669"/>
    <property type="project" value="UniProtKB-KW"/>
</dbReference>
<organism evidence="12 13">
    <name type="scientific">Araneus ventricosus</name>
    <name type="common">Orbweaver spider</name>
    <name type="synonym">Epeira ventricosa</name>
    <dbReference type="NCBI Taxonomy" id="182803"/>
    <lineage>
        <taxon>Eukaryota</taxon>
        <taxon>Metazoa</taxon>
        <taxon>Ecdysozoa</taxon>
        <taxon>Arthropoda</taxon>
        <taxon>Chelicerata</taxon>
        <taxon>Arachnida</taxon>
        <taxon>Araneae</taxon>
        <taxon>Araneomorphae</taxon>
        <taxon>Entelegynae</taxon>
        <taxon>Araneoidea</taxon>
        <taxon>Araneidae</taxon>
        <taxon>Araneus</taxon>
    </lineage>
</organism>
<dbReference type="InterPro" id="IPR003656">
    <property type="entry name" value="Znf_BED"/>
</dbReference>
<dbReference type="EMBL" id="BGPR01001902">
    <property type="protein sequence ID" value="GBM64013.1"/>
    <property type="molecule type" value="Genomic_DNA"/>
</dbReference>
<feature type="domain" description="BED-type" evidence="11">
    <location>
        <begin position="4"/>
        <end position="48"/>
    </location>
</feature>
<keyword evidence="4" id="KW-0862">Zinc</keyword>
<dbReference type="InterPro" id="IPR036236">
    <property type="entry name" value="Znf_C2H2_sf"/>
</dbReference>
<evidence type="ECO:0000256" key="5">
    <source>
        <dbReference type="ARBA" id="ARBA00023015"/>
    </source>
</evidence>
<dbReference type="SMART" id="SM00614">
    <property type="entry name" value="ZnF_BED"/>
    <property type="match status" value="1"/>
</dbReference>
<evidence type="ECO:0000256" key="8">
    <source>
        <dbReference type="ARBA" id="ARBA00023242"/>
    </source>
</evidence>
<feature type="compositionally biased region" description="Low complexity" evidence="10">
    <location>
        <begin position="91"/>
        <end position="117"/>
    </location>
</feature>
<keyword evidence="6" id="KW-0238">DNA-binding</keyword>
<sequence length="700" mass="78884">MDTRKKSVVWNFFTLNDKGIAVCNICRNNFIYKSSASNLRKHLQRKHPTVLLCHLDVSSHAVRPKANEPPAAANPNDDDPDPISAVPIPMSASTSSFALPSTSSSASASTSSVTGTARIPPPSQRTQQPIKTSHQASVESFLKRKLPLASKKIIDNNLMKLFTKDFQPFRIVEDEGFRAFVQVLNPSYTLPSRKTIAQTFLPAAYEEAMHKLKEVYSGNEIGSVTLTTDCWTSSNGDSFMAVTSHYLNFDMELNSNVLECFLFTESHTSENLATELKKVADEWNIKDKIVLCVSDNAANITKAIKEILQWRHFGCLAHTINLAVKNSLEVHENVKDLIKKIKSIVTHFKRSTKSSNKLTEIQKQNGLQPKKLINDVETRWNSTFDMLVRFTELEMSIRTTIALLDKDVDVLLPEEWLLAQKIKLVLQPMKELIDFISGEKYPSASSVIIVIQGIQEDLKELKTKKENHAVFGLMESLESELMMRVGSLEESSIFTNSTFLDPRYKNIFFSKEETADLTKKKITDLLEEEITLEARAQTSHSTGSRPETTISCTSSSASIPSVLWRRFDRISESYKTVGTSRSRAIAEVGRYLEEPLLDRNKNPLKWWQEHGYNFPYLKKLVRKHFCPIVTSVPCERIFSRAGLILNERRTRLSSDKFNSNLTCGDPMILPYELSRNRGAVGHTYACPGSGKPLIFTCPAS</sequence>
<evidence type="ECO:0000256" key="10">
    <source>
        <dbReference type="SAM" id="MobiDB-lite"/>
    </source>
</evidence>
<dbReference type="GO" id="GO:0008270">
    <property type="term" value="F:zinc ion binding"/>
    <property type="evidence" value="ECO:0007669"/>
    <property type="project" value="UniProtKB-KW"/>
</dbReference>
<dbReference type="Pfam" id="PF02892">
    <property type="entry name" value="zf-BED"/>
    <property type="match status" value="1"/>
</dbReference>
<keyword evidence="3 9" id="KW-0863">Zinc-finger</keyword>
<gene>
    <name evidence="12" type="primary">ZBED1_8</name>
    <name evidence="12" type="ORF">AVEN_220238_1</name>
</gene>
<dbReference type="GO" id="GO:0046983">
    <property type="term" value="F:protein dimerization activity"/>
    <property type="evidence" value="ECO:0007669"/>
    <property type="project" value="InterPro"/>
</dbReference>
<keyword evidence="13" id="KW-1185">Reference proteome</keyword>
<protein>
    <submittedName>
        <fullName evidence="12">Zinc finger BED domain-containing protein 1</fullName>
    </submittedName>
</protein>
<name>A0A4Y2HFD6_ARAVE</name>
<dbReference type="AlphaFoldDB" id="A0A4Y2HFD6"/>
<keyword evidence="2" id="KW-0479">Metal-binding</keyword>
<dbReference type="GO" id="GO:0009791">
    <property type="term" value="P:post-embryonic development"/>
    <property type="evidence" value="ECO:0007669"/>
    <property type="project" value="UniProtKB-ARBA"/>
</dbReference>
<dbReference type="SUPFAM" id="SSF53098">
    <property type="entry name" value="Ribonuclease H-like"/>
    <property type="match status" value="1"/>
</dbReference>
<comment type="caution">
    <text evidence="12">The sequence shown here is derived from an EMBL/GenBank/DDBJ whole genome shotgun (WGS) entry which is preliminary data.</text>
</comment>
<feature type="region of interest" description="Disordered" evidence="10">
    <location>
        <begin position="62"/>
        <end position="133"/>
    </location>
</feature>
<dbReference type="PANTHER" id="PTHR46481">
    <property type="entry name" value="ZINC FINGER BED DOMAIN-CONTAINING PROTEIN 4"/>
    <property type="match status" value="1"/>
</dbReference>
<dbReference type="InterPro" id="IPR012337">
    <property type="entry name" value="RNaseH-like_sf"/>
</dbReference>
<dbReference type="PANTHER" id="PTHR46481:SF10">
    <property type="entry name" value="ZINC FINGER BED DOMAIN-CONTAINING PROTEIN 39"/>
    <property type="match status" value="1"/>
</dbReference>
<reference evidence="12 13" key="1">
    <citation type="journal article" date="2019" name="Sci. Rep.">
        <title>Orb-weaving spider Araneus ventricosus genome elucidates the spidroin gene catalogue.</title>
        <authorList>
            <person name="Kono N."/>
            <person name="Nakamura H."/>
            <person name="Ohtoshi R."/>
            <person name="Moran D.A.P."/>
            <person name="Shinohara A."/>
            <person name="Yoshida Y."/>
            <person name="Fujiwara M."/>
            <person name="Mori M."/>
            <person name="Tomita M."/>
            <person name="Arakawa K."/>
        </authorList>
    </citation>
    <scope>NUCLEOTIDE SEQUENCE [LARGE SCALE GENOMIC DNA]</scope>
</reference>
<evidence type="ECO:0000256" key="1">
    <source>
        <dbReference type="ARBA" id="ARBA00004123"/>
    </source>
</evidence>
<proteinExistence type="predicted"/>
<dbReference type="PROSITE" id="PS50808">
    <property type="entry name" value="ZF_BED"/>
    <property type="match status" value="1"/>
</dbReference>
<accession>A0A4Y2HFD6</accession>
<keyword evidence="5" id="KW-0805">Transcription regulation</keyword>
<dbReference type="SUPFAM" id="SSF57667">
    <property type="entry name" value="beta-beta-alpha zinc fingers"/>
    <property type="match status" value="1"/>
</dbReference>
<evidence type="ECO:0000256" key="3">
    <source>
        <dbReference type="ARBA" id="ARBA00022771"/>
    </source>
</evidence>
<evidence type="ECO:0000259" key="11">
    <source>
        <dbReference type="PROSITE" id="PS50808"/>
    </source>
</evidence>
<evidence type="ECO:0000256" key="9">
    <source>
        <dbReference type="PROSITE-ProRule" id="PRU00027"/>
    </source>
</evidence>
<evidence type="ECO:0000256" key="2">
    <source>
        <dbReference type="ARBA" id="ARBA00022723"/>
    </source>
</evidence>
<evidence type="ECO:0000313" key="13">
    <source>
        <dbReference type="Proteomes" id="UP000499080"/>
    </source>
</evidence>